<gene>
    <name evidence="3" type="primary">LOC125179450</name>
</gene>
<organism evidence="2 3">
    <name type="scientific">Hyalella azteca</name>
    <name type="common">Amphipod</name>
    <dbReference type="NCBI Taxonomy" id="294128"/>
    <lineage>
        <taxon>Eukaryota</taxon>
        <taxon>Metazoa</taxon>
        <taxon>Ecdysozoa</taxon>
        <taxon>Arthropoda</taxon>
        <taxon>Crustacea</taxon>
        <taxon>Multicrustacea</taxon>
        <taxon>Malacostraca</taxon>
        <taxon>Eumalacostraca</taxon>
        <taxon>Peracarida</taxon>
        <taxon>Amphipoda</taxon>
        <taxon>Senticaudata</taxon>
        <taxon>Talitrida</taxon>
        <taxon>Talitroidea</taxon>
        <taxon>Hyalellidae</taxon>
        <taxon>Hyalella</taxon>
    </lineage>
</organism>
<evidence type="ECO:0000313" key="2">
    <source>
        <dbReference type="Proteomes" id="UP000694843"/>
    </source>
</evidence>
<keyword evidence="2" id="KW-1185">Reference proteome</keyword>
<feature type="non-terminal residue" evidence="3">
    <location>
        <position position="106"/>
    </location>
</feature>
<dbReference type="GeneID" id="125179450"/>
<proteinExistence type="predicted"/>
<sequence>MHRHTIVKRGPTPVGEVEFMVRIPVGDQRGNLLATVYYPEREFLGEVFPCELRGAQYGSTQRGAAVNLTDAGDDLHPRAPVIGRNRRQSDTRRPVGGAPPPPGGGA</sequence>
<accession>A0A979FXL9</accession>
<dbReference type="Proteomes" id="UP000694843">
    <property type="component" value="Unplaced"/>
</dbReference>
<evidence type="ECO:0000313" key="3">
    <source>
        <dbReference type="RefSeq" id="XP_047741286.1"/>
    </source>
</evidence>
<dbReference type="RefSeq" id="XP_047741286.1">
    <property type="nucleotide sequence ID" value="XM_047885330.1"/>
</dbReference>
<dbReference type="AlphaFoldDB" id="A0A979FXL9"/>
<feature type="compositionally biased region" description="Pro residues" evidence="1">
    <location>
        <begin position="97"/>
        <end position="106"/>
    </location>
</feature>
<protein>
    <submittedName>
        <fullName evidence="3">Uncharacterized protein LOC125179450</fullName>
    </submittedName>
</protein>
<reference evidence="3" key="1">
    <citation type="submission" date="2025-08" db="UniProtKB">
        <authorList>
            <consortium name="RefSeq"/>
        </authorList>
    </citation>
    <scope>IDENTIFICATION</scope>
</reference>
<feature type="region of interest" description="Disordered" evidence="1">
    <location>
        <begin position="69"/>
        <end position="106"/>
    </location>
</feature>
<dbReference type="KEGG" id="hazt:125179450"/>
<evidence type="ECO:0000256" key="1">
    <source>
        <dbReference type="SAM" id="MobiDB-lite"/>
    </source>
</evidence>
<name>A0A979FXL9_HYAAZ</name>